<protein>
    <submittedName>
        <fullName evidence="1">Uncharacterized protein</fullName>
    </submittedName>
</protein>
<organism evidence="1">
    <name type="scientific">marine metagenome</name>
    <dbReference type="NCBI Taxonomy" id="408172"/>
    <lineage>
        <taxon>unclassified sequences</taxon>
        <taxon>metagenomes</taxon>
        <taxon>ecological metagenomes</taxon>
    </lineage>
</organism>
<gene>
    <name evidence="1" type="ORF">METZ01_LOCUS15705</name>
</gene>
<sequence>MRYVYHAHVLKSLEGYGLQPTASTPPQLVKDHITNLYLYELRRLRKRLMRKEFPKHEYASLVENLRQRYTLMSLASNRWATESG</sequence>
<reference evidence="1" key="1">
    <citation type="submission" date="2018-05" db="EMBL/GenBank/DDBJ databases">
        <authorList>
            <person name="Lanie J.A."/>
            <person name="Ng W.-L."/>
            <person name="Kazmierczak K.M."/>
            <person name="Andrzejewski T.M."/>
            <person name="Davidsen T.M."/>
            <person name="Wayne K.J."/>
            <person name="Tettelin H."/>
            <person name="Glass J.I."/>
            <person name="Rusch D."/>
            <person name="Podicherti R."/>
            <person name="Tsui H.-C.T."/>
            <person name="Winkler M.E."/>
        </authorList>
    </citation>
    <scope>NUCLEOTIDE SEQUENCE</scope>
</reference>
<name>A0A381P7C2_9ZZZZ</name>
<dbReference type="EMBL" id="UINC01000892">
    <property type="protein sequence ID" value="SUZ62851.1"/>
    <property type="molecule type" value="Genomic_DNA"/>
</dbReference>
<proteinExistence type="predicted"/>
<accession>A0A381P7C2</accession>
<evidence type="ECO:0000313" key="1">
    <source>
        <dbReference type="EMBL" id="SUZ62851.1"/>
    </source>
</evidence>
<dbReference type="AlphaFoldDB" id="A0A381P7C2"/>